<dbReference type="PANTHER" id="PTHR42996">
    <property type="entry name" value="PHOSPHATE-BINDING PROTEIN PSTS"/>
    <property type="match status" value="1"/>
</dbReference>
<gene>
    <name evidence="6" type="primary">pstS</name>
    <name evidence="6" type="ORF">ENL39_05090</name>
</gene>
<evidence type="ECO:0000256" key="2">
    <source>
        <dbReference type="ARBA" id="ARBA00022448"/>
    </source>
</evidence>
<dbReference type="GO" id="GO:0043190">
    <property type="term" value="C:ATP-binding cassette (ABC) transporter complex"/>
    <property type="evidence" value="ECO:0007669"/>
    <property type="project" value="InterPro"/>
</dbReference>
<evidence type="ECO:0000256" key="1">
    <source>
        <dbReference type="ARBA" id="ARBA00008725"/>
    </source>
</evidence>
<protein>
    <recommendedName>
        <fullName evidence="4">Phosphate-binding protein</fullName>
    </recommendedName>
</protein>
<evidence type="ECO:0000259" key="5">
    <source>
        <dbReference type="Pfam" id="PF12849"/>
    </source>
</evidence>
<evidence type="ECO:0000256" key="3">
    <source>
        <dbReference type="ARBA" id="ARBA00022592"/>
    </source>
</evidence>
<dbReference type="InterPro" id="IPR005673">
    <property type="entry name" value="ABC_phos-bd_PstS"/>
</dbReference>
<reference evidence="6" key="1">
    <citation type="journal article" date="2020" name="mSystems">
        <title>Genome- and Community-Level Interaction Insights into Carbon Utilization and Element Cycling Functions of Hydrothermarchaeota in Hydrothermal Sediment.</title>
        <authorList>
            <person name="Zhou Z."/>
            <person name="Liu Y."/>
            <person name="Xu W."/>
            <person name="Pan J."/>
            <person name="Luo Z.H."/>
            <person name="Li M."/>
        </authorList>
    </citation>
    <scope>NUCLEOTIDE SEQUENCE [LARGE SCALE GENOMIC DNA]</scope>
    <source>
        <strain evidence="6">HyVt-92</strain>
    </source>
</reference>
<sequence length="339" mass="37624">MMFFGFCLSQGFAKDVELIGAGATFPYPLYSKMFNAYYREFGVKVNYQSIGSGGGIRQLLNKTVDFGATDAFMSDEEIKTKDNYILHIPTCLGAVVVAYNLPGNPQIKFTPEIIADIFLGKIKKWNDPRILAVNPGVNLPGMNVMVVHRSDGSGTTFVFSDYLSKISKEWEKRVGKGKALNWPTGLGAKGNEGVSGLIKQIPGTCGYVELTYALQNNMIFGIIKNKSGNFIKPSIESVNLAAAGIKIPSHTRISITDTEAEYGYPISSFTWLIFYKEQGYAGREKRKATELVKLLWWVVHEGQRFCEPLHYAPLPKNVVEKAESIIKSVVYKGEPVFAR</sequence>
<dbReference type="Proteomes" id="UP000886070">
    <property type="component" value="Unassembled WGS sequence"/>
</dbReference>
<organism evidence="6">
    <name type="scientific">Aerophobetes bacterium</name>
    <dbReference type="NCBI Taxonomy" id="2030807"/>
    <lineage>
        <taxon>Bacteria</taxon>
        <taxon>Candidatus Aerophobota</taxon>
    </lineage>
</organism>
<dbReference type="InterPro" id="IPR024370">
    <property type="entry name" value="PBP_domain"/>
</dbReference>
<dbReference type="PANTHER" id="PTHR42996:SF1">
    <property type="entry name" value="PHOSPHATE-BINDING PROTEIN PSTS"/>
    <property type="match status" value="1"/>
</dbReference>
<comment type="caution">
    <text evidence="6">The sequence shown here is derived from an EMBL/GenBank/DDBJ whole genome shotgun (WGS) entry which is preliminary data.</text>
</comment>
<keyword evidence="3 4" id="KW-0592">Phosphate transport</keyword>
<evidence type="ECO:0000256" key="4">
    <source>
        <dbReference type="PIRNR" id="PIRNR002756"/>
    </source>
</evidence>
<keyword evidence="2 4" id="KW-0813">Transport</keyword>
<comment type="similarity">
    <text evidence="1 4">Belongs to the PstS family.</text>
</comment>
<accession>A0A7V5HZM0</accession>
<feature type="domain" description="PBP" evidence="5">
    <location>
        <begin position="18"/>
        <end position="280"/>
    </location>
</feature>
<name>A0A7V5HZM0_UNCAE</name>
<evidence type="ECO:0000313" key="6">
    <source>
        <dbReference type="EMBL" id="HHF98844.1"/>
    </source>
</evidence>
<dbReference type="SUPFAM" id="SSF53850">
    <property type="entry name" value="Periplasmic binding protein-like II"/>
    <property type="match status" value="1"/>
</dbReference>
<dbReference type="Gene3D" id="3.40.190.10">
    <property type="entry name" value="Periplasmic binding protein-like II"/>
    <property type="match status" value="2"/>
</dbReference>
<dbReference type="AlphaFoldDB" id="A0A7V5HZM0"/>
<dbReference type="PIRSF" id="PIRSF002756">
    <property type="entry name" value="PstS"/>
    <property type="match status" value="1"/>
</dbReference>
<dbReference type="GO" id="GO:0042301">
    <property type="term" value="F:phosphate ion binding"/>
    <property type="evidence" value="ECO:0007669"/>
    <property type="project" value="InterPro"/>
</dbReference>
<dbReference type="EMBL" id="DRTT01000141">
    <property type="protein sequence ID" value="HHF98844.1"/>
    <property type="molecule type" value="Genomic_DNA"/>
</dbReference>
<dbReference type="GO" id="GO:0035435">
    <property type="term" value="P:phosphate ion transmembrane transport"/>
    <property type="evidence" value="ECO:0007669"/>
    <property type="project" value="InterPro"/>
</dbReference>
<dbReference type="Pfam" id="PF12849">
    <property type="entry name" value="PBP_like_2"/>
    <property type="match status" value="1"/>
</dbReference>
<proteinExistence type="inferred from homology"/>
<dbReference type="CDD" id="cd13565">
    <property type="entry name" value="PBP2_PstS"/>
    <property type="match status" value="1"/>
</dbReference>
<dbReference type="InterPro" id="IPR050962">
    <property type="entry name" value="Phosphate-bind_PstS"/>
</dbReference>
<dbReference type="NCBIfam" id="TIGR00975">
    <property type="entry name" value="3a0107s03"/>
    <property type="match status" value="1"/>
</dbReference>